<proteinExistence type="predicted"/>
<dbReference type="Gene3D" id="1.25.40.90">
    <property type="match status" value="1"/>
</dbReference>
<feature type="region of interest" description="Disordered" evidence="1">
    <location>
        <begin position="147"/>
        <end position="194"/>
    </location>
</feature>
<evidence type="ECO:0000313" key="3">
    <source>
        <dbReference type="EMBL" id="CEO54965.1"/>
    </source>
</evidence>
<reference evidence="3" key="1">
    <citation type="submission" date="2015-01" db="EMBL/GenBank/DDBJ databases">
        <authorList>
            <person name="Durling Mikael"/>
        </authorList>
    </citation>
    <scope>NUCLEOTIDE SEQUENCE</scope>
</reference>
<sequence>MAGIWSALKSTWLIAEITTLDESTAPSDSELRKIAKHSVQSDQHVINLCDCLLDDLKGWDKNPPSAFKSLQILDYCIHEGSCEIKEWFQPHIEVIEVIGGEQSSQASRLRKYALEIANLLRNEAPLQAERLNSVSWKPRMDRLITRDWASRGSTSRQESSKVEPPPPYTPEDSGKGSKSSVQVTEKSVDEGEHS</sequence>
<gene>
    <name evidence="3" type="ORF">BN869_000011023_1</name>
</gene>
<protein>
    <recommendedName>
        <fullName evidence="2">ENTH domain-containing protein</fullName>
    </recommendedName>
</protein>
<name>A0A0B7KJD1_BIOOC</name>
<feature type="domain" description="ENTH" evidence="2">
    <location>
        <begin position="14"/>
        <end position="124"/>
    </location>
</feature>
<dbReference type="AlphaFoldDB" id="A0A0B7KJD1"/>
<dbReference type="SUPFAM" id="SSF48464">
    <property type="entry name" value="ENTH/VHS domain"/>
    <property type="match status" value="1"/>
</dbReference>
<dbReference type="EMBL" id="CDPU01000047">
    <property type="protein sequence ID" value="CEO54965.1"/>
    <property type="molecule type" value="Genomic_DNA"/>
</dbReference>
<dbReference type="InterPro" id="IPR008942">
    <property type="entry name" value="ENTH_VHS"/>
</dbReference>
<dbReference type="InterPro" id="IPR013809">
    <property type="entry name" value="ENTH"/>
</dbReference>
<evidence type="ECO:0000256" key="1">
    <source>
        <dbReference type="SAM" id="MobiDB-lite"/>
    </source>
</evidence>
<feature type="compositionally biased region" description="Polar residues" evidence="1">
    <location>
        <begin position="176"/>
        <end position="185"/>
    </location>
</feature>
<accession>A0A0B7KJD1</accession>
<evidence type="ECO:0000259" key="2">
    <source>
        <dbReference type="Pfam" id="PF01417"/>
    </source>
</evidence>
<organism evidence="3">
    <name type="scientific">Bionectria ochroleuca</name>
    <name type="common">Gliocladium roseum</name>
    <dbReference type="NCBI Taxonomy" id="29856"/>
    <lineage>
        <taxon>Eukaryota</taxon>
        <taxon>Fungi</taxon>
        <taxon>Dikarya</taxon>
        <taxon>Ascomycota</taxon>
        <taxon>Pezizomycotina</taxon>
        <taxon>Sordariomycetes</taxon>
        <taxon>Hypocreomycetidae</taxon>
        <taxon>Hypocreales</taxon>
        <taxon>Bionectriaceae</taxon>
        <taxon>Clonostachys</taxon>
    </lineage>
</organism>
<dbReference type="Pfam" id="PF01417">
    <property type="entry name" value="ENTH"/>
    <property type="match status" value="1"/>
</dbReference>